<organism evidence="2 3">
    <name type="scientific">Rhizobium miluonense</name>
    <dbReference type="NCBI Taxonomy" id="411945"/>
    <lineage>
        <taxon>Bacteria</taxon>
        <taxon>Pseudomonadati</taxon>
        <taxon>Pseudomonadota</taxon>
        <taxon>Alphaproteobacteria</taxon>
        <taxon>Hyphomicrobiales</taxon>
        <taxon>Rhizobiaceae</taxon>
        <taxon>Rhizobium/Agrobacterium group</taxon>
        <taxon>Rhizobium</taxon>
    </lineage>
</organism>
<gene>
    <name evidence="2" type="ORF">GA0061102_1001315</name>
</gene>
<dbReference type="AlphaFoldDB" id="A0A1C3U142"/>
<dbReference type="OrthoDB" id="8401111at2"/>
<dbReference type="STRING" id="411945.GA0061102_1001315"/>
<dbReference type="RefSeq" id="WP_092843367.1">
    <property type="nucleotide sequence ID" value="NZ_FMAH01000001.1"/>
</dbReference>
<evidence type="ECO:0000313" key="3">
    <source>
        <dbReference type="Proteomes" id="UP000199435"/>
    </source>
</evidence>
<accession>A0A1C3U142</accession>
<dbReference type="Proteomes" id="UP000199435">
    <property type="component" value="Unassembled WGS sequence"/>
</dbReference>
<reference evidence="3" key="1">
    <citation type="submission" date="2016-08" db="EMBL/GenBank/DDBJ databases">
        <authorList>
            <person name="Varghese N."/>
            <person name="Submissions Spin"/>
        </authorList>
    </citation>
    <scope>NUCLEOTIDE SEQUENCE [LARGE SCALE GENOMIC DNA]</scope>
    <source>
        <strain evidence="3">HAMBI 2971</strain>
    </source>
</reference>
<evidence type="ECO:0008006" key="4">
    <source>
        <dbReference type="Google" id="ProtNLM"/>
    </source>
</evidence>
<proteinExistence type="predicted"/>
<keyword evidence="3" id="KW-1185">Reference proteome</keyword>
<dbReference type="EMBL" id="FMAH01000001">
    <property type="protein sequence ID" value="SCB09178.1"/>
    <property type="molecule type" value="Genomic_DNA"/>
</dbReference>
<name>A0A1C3U142_9HYPH</name>
<keyword evidence="1" id="KW-0472">Membrane</keyword>
<feature type="transmembrane region" description="Helical" evidence="1">
    <location>
        <begin position="20"/>
        <end position="41"/>
    </location>
</feature>
<keyword evidence="1" id="KW-1133">Transmembrane helix</keyword>
<evidence type="ECO:0000313" key="2">
    <source>
        <dbReference type="EMBL" id="SCB09178.1"/>
    </source>
</evidence>
<feature type="transmembrane region" description="Helical" evidence="1">
    <location>
        <begin position="47"/>
        <end position="66"/>
    </location>
</feature>
<keyword evidence="1" id="KW-0812">Transmembrane</keyword>
<protein>
    <recommendedName>
        <fullName evidence="4">Homogentisate export protein</fullName>
    </recommendedName>
</protein>
<sequence>MIFATATIIGIAAGLQRSTIGALLGVALVSIAFMAAVVLSVSPPPLMTLFIALGGYNLGFIGYLVTADMMEPGRRA</sequence>
<evidence type="ECO:0000256" key="1">
    <source>
        <dbReference type="SAM" id="Phobius"/>
    </source>
</evidence>